<evidence type="ECO:0000256" key="2">
    <source>
        <dbReference type="ARBA" id="ARBA00022692"/>
    </source>
</evidence>
<dbReference type="Gene3D" id="1.20.140.150">
    <property type="match status" value="1"/>
</dbReference>
<feature type="transmembrane region" description="Helical" evidence="5">
    <location>
        <begin position="77"/>
        <end position="101"/>
    </location>
</feature>
<dbReference type="GO" id="GO:0016020">
    <property type="term" value="C:membrane"/>
    <property type="evidence" value="ECO:0007669"/>
    <property type="project" value="UniProtKB-SubCell"/>
</dbReference>
<feature type="transmembrane region" description="Helical" evidence="5">
    <location>
        <begin position="145"/>
        <end position="170"/>
    </location>
</feature>
<comment type="subcellular location">
    <subcellularLocation>
        <location evidence="1">Membrane</location>
        <topology evidence="1">Multi-pass membrane protein</topology>
    </subcellularLocation>
</comment>
<evidence type="ECO:0000313" key="6">
    <source>
        <dbReference type="EMBL" id="KAL3837600.1"/>
    </source>
</evidence>
<keyword evidence="4 5" id="KW-0472">Membrane</keyword>
<dbReference type="InterPro" id="IPR004031">
    <property type="entry name" value="PMP22/EMP/MP20/Claudin"/>
</dbReference>
<organism evidence="6 7">
    <name type="scientific">Sinanodonta woodiana</name>
    <name type="common">Chinese pond mussel</name>
    <name type="synonym">Anodonta woodiana</name>
    <dbReference type="NCBI Taxonomy" id="1069815"/>
    <lineage>
        <taxon>Eukaryota</taxon>
        <taxon>Metazoa</taxon>
        <taxon>Spiralia</taxon>
        <taxon>Lophotrochozoa</taxon>
        <taxon>Mollusca</taxon>
        <taxon>Bivalvia</taxon>
        <taxon>Autobranchia</taxon>
        <taxon>Heteroconchia</taxon>
        <taxon>Palaeoheterodonta</taxon>
        <taxon>Unionida</taxon>
        <taxon>Unionoidea</taxon>
        <taxon>Unionidae</taxon>
        <taxon>Unioninae</taxon>
        <taxon>Sinanodonta</taxon>
    </lineage>
</organism>
<name>A0ABD3TLK1_SINWO</name>
<evidence type="ECO:0000256" key="1">
    <source>
        <dbReference type="ARBA" id="ARBA00004141"/>
    </source>
</evidence>
<dbReference type="PROSITE" id="PS01346">
    <property type="entry name" value="CLAUDIN"/>
    <property type="match status" value="1"/>
</dbReference>
<keyword evidence="2 5" id="KW-0812">Transmembrane</keyword>
<dbReference type="Pfam" id="PF00822">
    <property type="entry name" value="PMP22_Claudin"/>
    <property type="match status" value="1"/>
</dbReference>
<dbReference type="Proteomes" id="UP001634394">
    <property type="component" value="Unassembled WGS sequence"/>
</dbReference>
<evidence type="ECO:0000256" key="4">
    <source>
        <dbReference type="ARBA" id="ARBA00023136"/>
    </source>
</evidence>
<accession>A0ABD3TLK1</accession>
<dbReference type="AlphaFoldDB" id="A0ABD3TLK1"/>
<keyword evidence="3 5" id="KW-1133">Transmembrane helix</keyword>
<feature type="transmembrane region" description="Helical" evidence="5">
    <location>
        <begin position="108"/>
        <end position="133"/>
    </location>
</feature>
<comment type="caution">
    <text evidence="6">The sequence shown here is derived from an EMBL/GenBank/DDBJ whole genome shotgun (WGS) entry which is preliminary data.</text>
</comment>
<feature type="transmembrane region" description="Helical" evidence="5">
    <location>
        <begin position="12"/>
        <end position="34"/>
    </location>
</feature>
<evidence type="ECO:0000256" key="5">
    <source>
        <dbReference type="SAM" id="Phobius"/>
    </source>
</evidence>
<gene>
    <name evidence="6" type="ORF">ACJMK2_022947</name>
</gene>
<dbReference type="EMBL" id="JBJQND010000018">
    <property type="protein sequence ID" value="KAL3837600.1"/>
    <property type="molecule type" value="Genomic_DNA"/>
</dbReference>
<keyword evidence="7" id="KW-1185">Reference proteome</keyword>
<evidence type="ECO:0000256" key="3">
    <source>
        <dbReference type="ARBA" id="ARBA00022989"/>
    </source>
</evidence>
<reference evidence="6 7" key="1">
    <citation type="submission" date="2024-11" db="EMBL/GenBank/DDBJ databases">
        <title>Chromosome-level genome assembly of the freshwater bivalve Anodonta woodiana.</title>
        <authorList>
            <person name="Chen X."/>
        </authorList>
    </citation>
    <scope>NUCLEOTIDE SEQUENCE [LARGE SCALE GENOMIC DNA]</scope>
    <source>
        <strain evidence="6">MN2024</strain>
        <tissue evidence="6">Gills</tissue>
    </source>
</reference>
<protein>
    <submittedName>
        <fullName evidence="6">Uncharacterized protein</fullName>
    </submittedName>
</protein>
<evidence type="ECO:0000313" key="7">
    <source>
        <dbReference type="Proteomes" id="UP001634394"/>
    </source>
</evidence>
<sequence length="189" mass="21298">MGFSDTTCLCKLVLILLSLCFVIDLIGFAIPYWYVFDHFGIKINGGLWNQCDESSGFRNCVRTDERLPDSILRWFRAVQAFSTLSWVYFLAALVLVMVFVFSIPGRRVMYLAAIILIFAGAVCALISFTVYAMKFTIGLNQYSAAFAMTISASILGFLSGCISVLDYLGVGRCEKVIQNKDVYYDFDFY</sequence>
<dbReference type="InterPro" id="IPR017974">
    <property type="entry name" value="Claudin_CS"/>
</dbReference>
<proteinExistence type="predicted"/>